<sequence>MESILAVLIFIAIGLVLLRFVGVIFKLAITVGLILLIIYVINEAVAGYALPLLPFIR</sequence>
<keyword evidence="3" id="KW-1185">Reference proteome</keyword>
<feature type="transmembrane region" description="Helical" evidence="1">
    <location>
        <begin position="5"/>
        <end position="25"/>
    </location>
</feature>
<accession>A0A1H9WFH0</accession>
<organism evidence="2 3">
    <name type="scientific">Salisediminibacterium halotolerans</name>
    <dbReference type="NCBI Taxonomy" id="517425"/>
    <lineage>
        <taxon>Bacteria</taxon>
        <taxon>Bacillati</taxon>
        <taxon>Bacillota</taxon>
        <taxon>Bacilli</taxon>
        <taxon>Bacillales</taxon>
        <taxon>Bacillaceae</taxon>
        <taxon>Salisediminibacterium</taxon>
    </lineage>
</organism>
<dbReference type="EMBL" id="FOGV01000034">
    <property type="protein sequence ID" value="SES32650.1"/>
    <property type="molecule type" value="Genomic_DNA"/>
</dbReference>
<dbReference type="STRING" id="1464123.SAMN05444126_13414"/>
<protein>
    <submittedName>
        <fullName evidence="2">Uncharacterized protein</fullName>
    </submittedName>
</protein>
<reference evidence="3" key="1">
    <citation type="submission" date="2016-10" db="EMBL/GenBank/DDBJ databases">
        <authorList>
            <person name="de Groot N.N."/>
        </authorList>
    </citation>
    <scope>NUCLEOTIDE SEQUENCE [LARGE SCALE GENOMIC DNA]</scope>
    <source>
        <strain evidence="3">10nlg</strain>
    </source>
</reference>
<gene>
    <name evidence="2" type="ORF">SAMN05444126_13414</name>
</gene>
<dbReference type="Proteomes" id="UP000199318">
    <property type="component" value="Unassembled WGS sequence"/>
</dbReference>
<comment type="caution">
    <text evidence="2">The sequence shown here is derived from an EMBL/GenBank/DDBJ whole genome shotgun (WGS) entry which is preliminary data.</text>
</comment>
<name>A0A1H9WFH0_9BACI</name>
<evidence type="ECO:0000313" key="3">
    <source>
        <dbReference type="Proteomes" id="UP000199318"/>
    </source>
</evidence>
<keyword evidence="1" id="KW-1133">Transmembrane helix</keyword>
<keyword evidence="1" id="KW-0472">Membrane</keyword>
<keyword evidence="1" id="KW-0812">Transmembrane</keyword>
<evidence type="ECO:0000256" key="1">
    <source>
        <dbReference type="SAM" id="Phobius"/>
    </source>
</evidence>
<feature type="transmembrane region" description="Helical" evidence="1">
    <location>
        <begin position="31"/>
        <end position="53"/>
    </location>
</feature>
<proteinExistence type="predicted"/>
<dbReference type="RefSeq" id="WP_177169757.1">
    <property type="nucleotide sequence ID" value="NZ_FOGV01000034.1"/>
</dbReference>
<evidence type="ECO:0000313" key="2">
    <source>
        <dbReference type="EMBL" id="SES32650.1"/>
    </source>
</evidence>
<dbReference type="AlphaFoldDB" id="A0A1H9WFH0"/>